<gene>
    <name evidence="1" type="ORF">J2X04_000621</name>
</gene>
<sequence>MSTSRTWSNASAPCRLEWCSSRAFAAACLALGILAAVAATASELPWPVSLPLAIASAVQGARLAMRELLRPAANLVIPPGEADATLDGEAMIDLQVQWRGPLAFLRWRGAAGGYHRLQGWPDNLDAAARRELRLAMADRVPARSPRSVAP</sequence>
<dbReference type="EMBL" id="JAVDVW010000001">
    <property type="protein sequence ID" value="MDR7098274.1"/>
    <property type="molecule type" value="Genomic_DNA"/>
</dbReference>
<name>A0ABU1VLC4_9GAMM</name>
<dbReference type="RefSeq" id="WP_310052001.1">
    <property type="nucleotide sequence ID" value="NZ_JAVDVW010000001.1"/>
</dbReference>
<accession>A0ABU1VLC4</accession>
<keyword evidence="2" id="KW-1185">Reference proteome</keyword>
<evidence type="ECO:0000313" key="1">
    <source>
        <dbReference type="EMBL" id="MDR7098274.1"/>
    </source>
</evidence>
<protein>
    <submittedName>
        <fullName evidence="1">Toxin CptA</fullName>
    </submittedName>
</protein>
<reference evidence="1 2" key="1">
    <citation type="submission" date="2023-07" db="EMBL/GenBank/DDBJ databases">
        <title>Sorghum-associated microbial communities from plants grown in Nebraska, USA.</title>
        <authorList>
            <person name="Schachtman D."/>
        </authorList>
    </citation>
    <scope>NUCLEOTIDE SEQUENCE [LARGE SCALE GENOMIC DNA]</scope>
    <source>
        <strain evidence="1 2">BE187</strain>
    </source>
</reference>
<dbReference type="Proteomes" id="UP001267878">
    <property type="component" value="Unassembled WGS sequence"/>
</dbReference>
<proteinExistence type="predicted"/>
<comment type="caution">
    <text evidence="1">The sequence shown here is derived from an EMBL/GenBank/DDBJ whole genome shotgun (WGS) entry which is preliminary data.</text>
</comment>
<evidence type="ECO:0000313" key="2">
    <source>
        <dbReference type="Proteomes" id="UP001267878"/>
    </source>
</evidence>
<organism evidence="1 2">
    <name type="scientific">Agrilutibacter niabensis</name>
    <dbReference type="NCBI Taxonomy" id="380628"/>
    <lineage>
        <taxon>Bacteria</taxon>
        <taxon>Pseudomonadati</taxon>
        <taxon>Pseudomonadota</taxon>
        <taxon>Gammaproteobacteria</taxon>
        <taxon>Lysobacterales</taxon>
        <taxon>Lysobacteraceae</taxon>
        <taxon>Agrilutibacter</taxon>
    </lineage>
</organism>